<feature type="domain" description="Aminoglycoside phosphotransferase" evidence="1">
    <location>
        <begin position="88"/>
        <end position="250"/>
    </location>
</feature>
<dbReference type="EMBL" id="VBOT01000021">
    <property type="protein sequence ID" value="TMQ53285.1"/>
    <property type="molecule type" value="Genomic_DNA"/>
</dbReference>
<gene>
    <name evidence="2" type="ORF">E6K73_01710</name>
</gene>
<protein>
    <submittedName>
        <fullName evidence="2">Aminoglycoside phosphotransferase family protein</fullName>
    </submittedName>
</protein>
<dbReference type="GO" id="GO:0016740">
    <property type="term" value="F:transferase activity"/>
    <property type="evidence" value="ECO:0007669"/>
    <property type="project" value="UniProtKB-KW"/>
</dbReference>
<dbReference type="InterPro" id="IPR002575">
    <property type="entry name" value="Aminoglycoside_PTrfase"/>
</dbReference>
<dbReference type="SUPFAM" id="SSF56112">
    <property type="entry name" value="Protein kinase-like (PK-like)"/>
    <property type="match status" value="1"/>
</dbReference>
<dbReference type="AlphaFoldDB" id="A0A538SPK4"/>
<accession>A0A538SPK4</accession>
<evidence type="ECO:0000313" key="2">
    <source>
        <dbReference type="EMBL" id="TMQ53285.1"/>
    </source>
</evidence>
<dbReference type="Pfam" id="PF01636">
    <property type="entry name" value="APH"/>
    <property type="match status" value="1"/>
</dbReference>
<organism evidence="2 3">
    <name type="scientific">Eiseniibacteriota bacterium</name>
    <dbReference type="NCBI Taxonomy" id="2212470"/>
    <lineage>
        <taxon>Bacteria</taxon>
        <taxon>Candidatus Eiseniibacteriota</taxon>
    </lineage>
</organism>
<keyword evidence="2" id="KW-0808">Transferase</keyword>
<evidence type="ECO:0000259" key="1">
    <source>
        <dbReference type="Pfam" id="PF01636"/>
    </source>
</evidence>
<comment type="caution">
    <text evidence="2">The sequence shown here is derived from an EMBL/GenBank/DDBJ whole genome shotgun (WGS) entry which is preliminary data.</text>
</comment>
<name>A0A538SPK4_UNCEI</name>
<proteinExistence type="predicted"/>
<sequence length="339" mass="37671">MSRKEPVAVCNYSVAEHPAARAWRELGSDPRTPVIVETWRGMKTTKPAIYRLGFGDAESSSVFVKWFLGQSPDVERTVYEEILPRLPVTGPRYHGCIETGDASTWLFVEDVGSQRLSPSDPAQRALAARWLGTLHTRALEVGAAASLPEAGPPRYLANLHASREAIRKCLKKPILTADDRCVLDGVLAQLDYLESRWPSLERECDALPRTLTHGDFRPKNVRVRRQGAGLVINPIDWETAGWGVPVADLAPGRGRGLESQVDLEVYASMVQRVWPDLDSNLIGRMVVMGSIFRTLAAIEWSCVSLGFDEPVFLLEPIASMSSYRKRLSMFLEAAAEWLT</sequence>
<dbReference type="InterPro" id="IPR011009">
    <property type="entry name" value="Kinase-like_dom_sf"/>
</dbReference>
<dbReference type="Proteomes" id="UP000320184">
    <property type="component" value="Unassembled WGS sequence"/>
</dbReference>
<dbReference type="Gene3D" id="3.90.1200.10">
    <property type="match status" value="1"/>
</dbReference>
<evidence type="ECO:0000313" key="3">
    <source>
        <dbReference type="Proteomes" id="UP000320184"/>
    </source>
</evidence>
<reference evidence="2 3" key="1">
    <citation type="journal article" date="2019" name="Nat. Microbiol.">
        <title>Mediterranean grassland soil C-N compound turnover is dependent on rainfall and depth, and is mediated by genomically divergent microorganisms.</title>
        <authorList>
            <person name="Diamond S."/>
            <person name="Andeer P.F."/>
            <person name="Li Z."/>
            <person name="Crits-Christoph A."/>
            <person name="Burstein D."/>
            <person name="Anantharaman K."/>
            <person name="Lane K.R."/>
            <person name="Thomas B.C."/>
            <person name="Pan C."/>
            <person name="Northen T.R."/>
            <person name="Banfield J.F."/>
        </authorList>
    </citation>
    <scope>NUCLEOTIDE SEQUENCE [LARGE SCALE GENOMIC DNA]</scope>
    <source>
        <strain evidence="2">WS_3</strain>
    </source>
</reference>